<evidence type="ECO:0008006" key="5">
    <source>
        <dbReference type="Google" id="ProtNLM"/>
    </source>
</evidence>
<dbReference type="SUPFAM" id="SSF51735">
    <property type="entry name" value="NAD(P)-binding Rossmann-fold domains"/>
    <property type="match status" value="1"/>
</dbReference>
<dbReference type="InterPro" id="IPR003869">
    <property type="entry name" value="Polysac_CapD-like"/>
</dbReference>
<evidence type="ECO:0000256" key="1">
    <source>
        <dbReference type="ARBA" id="ARBA00007430"/>
    </source>
</evidence>
<feature type="domain" description="Polysaccharide biosynthesis protein CapD-like" evidence="2">
    <location>
        <begin position="6"/>
        <end position="275"/>
    </location>
</feature>
<dbReference type="InterPro" id="IPR036291">
    <property type="entry name" value="NAD(P)-bd_dom_sf"/>
</dbReference>
<dbReference type="EMBL" id="MN738834">
    <property type="protein sequence ID" value="QHT38785.1"/>
    <property type="molecule type" value="Genomic_DNA"/>
</dbReference>
<protein>
    <recommendedName>
        <fullName evidence="5">Polysaccharide biosynthesis protein CapD-like domain-containing protein</fullName>
    </recommendedName>
</protein>
<evidence type="ECO:0000259" key="3">
    <source>
        <dbReference type="Pfam" id="PF13640"/>
    </source>
</evidence>
<dbReference type="Pfam" id="PF02719">
    <property type="entry name" value="Polysacc_synt_2"/>
    <property type="match status" value="1"/>
</dbReference>
<dbReference type="Gene3D" id="2.60.120.620">
    <property type="entry name" value="q2cbj1_9rhob like domain"/>
    <property type="match status" value="1"/>
</dbReference>
<dbReference type="InterPro" id="IPR051203">
    <property type="entry name" value="Polysaccharide_Synthase-Rel"/>
</dbReference>
<feature type="domain" description="Prolyl 4-hydroxylase alpha subunit Fe(2+) 2OG dioxygenase" evidence="3">
    <location>
        <begin position="435"/>
        <end position="538"/>
    </location>
</feature>
<dbReference type="SUPFAM" id="SSF51197">
    <property type="entry name" value="Clavaminate synthase-like"/>
    <property type="match status" value="1"/>
</dbReference>
<sequence length="591" mass="68779">MQGKKILLIGGSGSLGNAFIKKHLERNEIYVYSRDECKHWTMQLQYNNHKNLKFIIGNVCDEKKMQQTVLRHNFHLIINAAAMKHIDKCEYESNECLNTNINGPQNLVNIIENFKNDLTQLECVCFISTDKACSPVNIYGMSKAISESLFVEKSKYVPDIKFVSVRYGNVLNSRGSIIPMLHEMGQNPEVTHFKLTDDRMTRFVMTLEQSVELIEKAIADGESGDIVIPKLVSCKIKDLIEIFSEHYGKPIMKIPLRAGEKMLESLINETQSLRLMREEETGYMFIKPPYKHTISNCEVQDYNSKINPLTKFELRQYLYSLNLISLNEFEVFNGTQQLTREKFSKVTPFPYMKIENVLSDTFAKKLQEEILQIPDEAWDRYENPLEHKYTLRDKNSLPVYCNKIFEKLTSQEMLDYLSSITGTEILNDSTKNWWGIHKYDHGDNLDIHVDAGIHPKTKQKKQVTVGIYLSKDWKEENGGHLEMWKGENASNNDAKIFKCMDKILPQFNTFVIFECNDYAWHGNPNPVVCKDGEKRLFLTLSYVSENYTDLNKKQKAFFVKRPEDPEDPEKDKIRMMRCDPDKYKDVYRITA</sequence>
<evidence type="ECO:0000313" key="4">
    <source>
        <dbReference type="EMBL" id="QHT38785.1"/>
    </source>
</evidence>
<name>A0A6C0FJA8_9ZZZZ</name>
<dbReference type="PANTHER" id="PTHR43318">
    <property type="entry name" value="UDP-N-ACETYLGLUCOSAMINE 4,6-DEHYDRATASE"/>
    <property type="match status" value="1"/>
</dbReference>
<comment type="similarity">
    <text evidence="1">Belongs to the polysaccharide synthase family.</text>
</comment>
<evidence type="ECO:0000259" key="2">
    <source>
        <dbReference type="Pfam" id="PF02719"/>
    </source>
</evidence>
<reference evidence="4" key="1">
    <citation type="journal article" date="2020" name="Nature">
        <title>Giant virus diversity and host interactions through global metagenomics.</title>
        <authorList>
            <person name="Schulz F."/>
            <person name="Roux S."/>
            <person name="Paez-Espino D."/>
            <person name="Jungbluth S."/>
            <person name="Walsh D.A."/>
            <person name="Denef V.J."/>
            <person name="McMahon K.D."/>
            <person name="Konstantinidis K.T."/>
            <person name="Eloe-Fadrosh E.A."/>
            <person name="Kyrpides N.C."/>
            <person name="Woyke T."/>
        </authorList>
    </citation>
    <scope>NUCLEOTIDE SEQUENCE</scope>
    <source>
        <strain evidence="4">GVMAG-S-ERX556106-38</strain>
    </source>
</reference>
<dbReference type="PANTHER" id="PTHR43318:SF2">
    <property type="entry name" value="UDP-N-ACETYLGLUCOSAMINE 4,6-DEHYDRATASE (INVERTING)"/>
    <property type="match status" value="1"/>
</dbReference>
<proteinExistence type="inferred from homology"/>
<organism evidence="4">
    <name type="scientific">viral metagenome</name>
    <dbReference type="NCBI Taxonomy" id="1070528"/>
    <lineage>
        <taxon>unclassified sequences</taxon>
        <taxon>metagenomes</taxon>
        <taxon>organismal metagenomes</taxon>
    </lineage>
</organism>
<dbReference type="Gene3D" id="3.40.50.720">
    <property type="entry name" value="NAD(P)-binding Rossmann-like Domain"/>
    <property type="match status" value="1"/>
</dbReference>
<accession>A0A6C0FJA8</accession>
<dbReference type="Pfam" id="PF13640">
    <property type="entry name" value="2OG-FeII_Oxy_3"/>
    <property type="match status" value="1"/>
</dbReference>
<dbReference type="InterPro" id="IPR044862">
    <property type="entry name" value="Pro_4_hyd_alph_FE2OG_OXY"/>
</dbReference>
<dbReference type="AlphaFoldDB" id="A0A6C0FJA8"/>